<name>A0A220MIC7_9BACL</name>
<accession>A0A220MIC7</accession>
<sequence length="77" mass="8898">MAWGFSTTRGGSPVTNEQKAILEKFGFRIEGEQVKHLKLGIVRNKQEFVCHATSEELQDYIKSILRNQCQWKRGESE</sequence>
<protein>
    <submittedName>
        <fullName evidence="1">Uncharacterized protein</fullName>
    </submittedName>
</protein>
<organism evidence="1 2">
    <name type="scientific">Brevibacillus formosus</name>
    <dbReference type="NCBI Taxonomy" id="54913"/>
    <lineage>
        <taxon>Bacteria</taxon>
        <taxon>Bacillati</taxon>
        <taxon>Bacillota</taxon>
        <taxon>Bacilli</taxon>
        <taxon>Bacillales</taxon>
        <taxon>Paenibacillaceae</taxon>
        <taxon>Brevibacillus</taxon>
    </lineage>
</organism>
<dbReference type="AlphaFoldDB" id="A0A220MIC7"/>
<gene>
    <name evidence="1" type="ORF">BP422_14860</name>
</gene>
<dbReference type="KEGG" id="bfm:BP422_14860"/>
<dbReference type="EMBL" id="CP018145">
    <property type="protein sequence ID" value="ASJ54743.1"/>
    <property type="molecule type" value="Genomic_DNA"/>
</dbReference>
<evidence type="ECO:0000313" key="2">
    <source>
        <dbReference type="Proteomes" id="UP000197781"/>
    </source>
</evidence>
<reference evidence="1 2" key="1">
    <citation type="submission" date="2016-11" db="EMBL/GenBank/DDBJ databases">
        <authorList>
            <person name="Jaros S."/>
            <person name="Januszkiewicz K."/>
            <person name="Wedrychowicz H."/>
        </authorList>
    </citation>
    <scope>NUCLEOTIDE SEQUENCE [LARGE SCALE GENOMIC DNA]</scope>
    <source>
        <strain evidence="1 2">NF2</strain>
    </source>
</reference>
<dbReference type="Proteomes" id="UP000197781">
    <property type="component" value="Chromosome"/>
</dbReference>
<proteinExistence type="predicted"/>
<evidence type="ECO:0000313" key="1">
    <source>
        <dbReference type="EMBL" id="ASJ54743.1"/>
    </source>
</evidence>